<feature type="transmembrane region" description="Helical" evidence="1">
    <location>
        <begin position="90"/>
        <end position="108"/>
    </location>
</feature>
<reference evidence="3" key="2">
    <citation type="submission" date="2013-10" db="EMBL/GenBank/DDBJ databases">
        <authorList>
            <person name="Aslett M."/>
        </authorList>
    </citation>
    <scope>NUCLEOTIDE SEQUENCE</scope>
    <source>
        <strain evidence="3">Houghton</strain>
    </source>
</reference>
<dbReference type="RefSeq" id="XP_013247345.1">
    <property type="nucleotide sequence ID" value="XM_013391891.1"/>
</dbReference>
<evidence type="ECO:0000313" key="3">
    <source>
        <dbReference type="EMBL" id="CDI83534.1"/>
    </source>
</evidence>
<sequence length="232" mass="24861">MQPRGARTLMLLMLLHGLEAPQAGAAASAQDGANTTVEHLRVLDPPGSNWSWGVGHEAEGVGKEGPSWMTVREGMRLTEPREKVRGLKTVLTALLFIGGYLLAHVLASPERGLSALSRVESLQEPENMWLASAAAVLGMFFSGLGELVQSVLLRRGQSVNLASEAHQQASRKRGLPQMVTAAFLYVSCLGAALYMGPLFSIDRLQAQILSTAAAGLFFWGAALYFDPFGLVD</sequence>
<dbReference type="OMA" id="QEPENMW"/>
<keyword evidence="1" id="KW-0812">Transmembrane</keyword>
<dbReference type="Proteomes" id="UP000018050">
    <property type="component" value="Unassembled WGS sequence"/>
</dbReference>
<evidence type="ECO:0000313" key="4">
    <source>
        <dbReference type="Proteomes" id="UP000018050"/>
    </source>
</evidence>
<organism evidence="3 4">
    <name type="scientific">Eimeria acervulina</name>
    <name type="common">Coccidian parasite</name>
    <dbReference type="NCBI Taxonomy" id="5801"/>
    <lineage>
        <taxon>Eukaryota</taxon>
        <taxon>Sar</taxon>
        <taxon>Alveolata</taxon>
        <taxon>Apicomplexa</taxon>
        <taxon>Conoidasida</taxon>
        <taxon>Coccidia</taxon>
        <taxon>Eucoccidiorida</taxon>
        <taxon>Eimeriorina</taxon>
        <taxon>Eimeriidae</taxon>
        <taxon>Eimeria</taxon>
    </lineage>
</organism>
<dbReference type="EMBL" id="HG673432">
    <property type="protein sequence ID" value="CDI83534.1"/>
    <property type="molecule type" value="Genomic_DNA"/>
</dbReference>
<dbReference type="AlphaFoldDB" id="U6GYF2"/>
<accession>U6GYF2</accession>
<feature type="transmembrane region" description="Helical" evidence="1">
    <location>
        <begin position="206"/>
        <end position="225"/>
    </location>
</feature>
<feature type="signal peptide" evidence="2">
    <location>
        <begin position="1"/>
        <end position="25"/>
    </location>
</feature>
<keyword evidence="1" id="KW-1133">Transmembrane helix</keyword>
<protein>
    <submittedName>
        <fullName evidence="3">Uncharacterized protein</fullName>
    </submittedName>
</protein>
<feature type="chain" id="PRO_5004670280" evidence="2">
    <location>
        <begin position="26"/>
        <end position="232"/>
    </location>
</feature>
<dbReference type="OrthoDB" id="347380at2759"/>
<keyword evidence="2" id="KW-0732">Signal</keyword>
<keyword evidence="4" id="KW-1185">Reference proteome</keyword>
<evidence type="ECO:0000256" key="1">
    <source>
        <dbReference type="SAM" id="Phobius"/>
    </source>
</evidence>
<reference evidence="3" key="1">
    <citation type="submission" date="2013-10" db="EMBL/GenBank/DDBJ databases">
        <title>Genomic analysis of the causative agents of coccidiosis in chickens.</title>
        <authorList>
            <person name="Reid A.J."/>
            <person name="Blake D."/>
            <person name="Billington K."/>
            <person name="Browne H."/>
            <person name="Dunn M."/>
            <person name="Hung S."/>
            <person name="Kawahara F."/>
            <person name="Miranda-Saavedra D."/>
            <person name="Mourier T."/>
            <person name="Nagra H."/>
            <person name="Otto T.D."/>
            <person name="Rawlings N."/>
            <person name="Sanchez A."/>
            <person name="Sanders M."/>
            <person name="Subramaniam C."/>
            <person name="Tay Y."/>
            <person name="Dear P."/>
            <person name="Doerig C."/>
            <person name="Gruber A."/>
            <person name="Parkinson J."/>
            <person name="Shirley M."/>
            <person name="Wan K.L."/>
            <person name="Berriman M."/>
            <person name="Tomley F."/>
            <person name="Pain A."/>
        </authorList>
    </citation>
    <scope>NUCLEOTIDE SEQUENCE</scope>
    <source>
        <strain evidence="3">Houghton</strain>
    </source>
</reference>
<dbReference type="GeneID" id="25269025"/>
<proteinExistence type="predicted"/>
<feature type="transmembrane region" description="Helical" evidence="1">
    <location>
        <begin position="128"/>
        <end position="153"/>
    </location>
</feature>
<keyword evidence="1" id="KW-0472">Membrane</keyword>
<dbReference type="VEuPathDB" id="ToxoDB:EAH_00009550"/>
<gene>
    <name evidence="3" type="ORF">EAH_00009550</name>
</gene>
<evidence type="ECO:0000256" key="2">
    <source>
        <dbReference type="SAM" id="SignalP"/>
    </source>
</evidence>
<name>U6GYF2_EIMAC</name>
<feature type="transmembrane region" description="Helical" evidence="1">
    <location>
        <begin position="174"/>
        <end position="194"/>
    </location>
</feature>